<keyword evidence="5" id="KW-1185">Reference proteome</keyword>
<feature type="signal peptide" evidence="3">
    <location>
        <begin position="1"/>
        <end position="27"/>
    </location>
</feature>
<keyword evidence="2" id="KW-1133">Transmembrane helix</keyword>
<feature type="region of interest" description="Disordered" evidence="1">
    <location>
        <begin position="286"/>
        <end position="306"/>
    </location>
</feature>
<keyword evidence="2" id="KW-0812">Transmembrane</keyword>
<evidence type="ECO:0000313" key="5">
    <source>
        <dbReference type="Proteomes" id="UP000066480"/>
    </source>
</evidence>
<organism evidence="4 5">
    <name type="scientific">Luteipulveratus mongoliensis</name>
    <dbReference type="NCBI Taxonomy" id="571913"/>
    <lineage>
        <taxon>Bacteria</taxon>
        <taxon>Bacillati</taxon>
        <taxon>Actinomycetota</taxon>
        <taxon>Actinomycetes</taxon>
        <taxon>Micrococcales</taxon>
        <taxon>Dermacoccaceae</taxon>
        <taxon>Luteipulveratus</taxon>
    </lineage>
</organism>
<dbReference type="EMBL" id="CP011112">
    <property type="protein sequence ID" value="AKU16165.1"/>
    <property type="molecule type" value="Genomic_DNA"/>
</dbReference>
<dbReference type="Proteomes" id="UP000066480">
    <property type="component" value="Chromosome"/>
</dbReference>
<evidence type="ECO:0000256" key="1">
    <source>
        <dbReference type="SAM" id="MobiDB-lite"/>
    </source>
</evidence>
<feature type="chain" id="PRO_5005462062" evidence="3">
    <location>
        <begin position="28"/>
        <end position="451"/>
    </location>
</feature>
<protein>
    <submittedName>
        <fullName evidence="4">Uncharacterized protein</fullName>
    </submittedName>
</protein>
<dbReference type="KEGG" id="lmoi:VV02_10320"/>
<accession>A0A0K1JHU5</accession>
<evidence type="ECO:0000313" key="4">
    <source>
        <dbReference type="EMBL" id="AKU16165.1"/>
    </source>
</evidence>
<dbReference type="RefSeq" id="WP_052591445.1">
    <property type="nucleotide sequence ID" value="NZ_CP011112.1"/>
</dbReference>
<name>A0A0K1JHU5_9MICO</name>
<dbReference type="OrthoDB" id="4333421at2"/>
<proteinExistence type="predicted"/>
<evidence type="ECO:0000256" key="3">
    <source>
        <dbReference type="SAM" id="SignalP"/>
    </source>
</evidence>
<feature type="transmembrane region" description="Helical" evidence="2">
    <location>
        <begin position="423"/>
        <end position="444"/>
    </location>
</feature>
<sequence length="451" mass="46615">MPSRLLTAGAILLIATGAALGAHPAYAADPVAPFTVQGTPVELNSASGSAPELKPGLSRTTLPTDTTSRFGIVKRSAGESLVVTVSGFATEKGQPYFSTDDHELSVKLKLADENDTSCGSTISSSNSRVSKDDNLWLLSTTAFVDAADTDRDTSYDDKCATATSFLVEVTREAPATAQPLPAEILVSREPKATGTGTPATAAQMSELVTQPKAVGPAVAPGHGFSDAPTLKPGGYPVTLCLGETVYYRVRLEWGQRLGASVQLPQNGSQVAVPVQTTANMTLWTPQRVPIDPSSSSDQSTLSANEGDSKLLSSFTAPVAWGNRTLSYKNGTDATGKVGLNAAQWTDLPGWYYVSVTTVPFDAEAAAGAAKAKPLPATVTIDVQGQPTKGPSYVNAGNQPVAEPAAGRLSVGSEKSGDGSSTPWARIGGGVLVVLLAAAAVAWALRARRRTS</sequence>
<evidence type="ECO:0000256" key="2">
    <source>
        <dbReference type="SAM" id="Phobius"/>
    </source>
</evidence>
<keyword evidence="3" id="KW-0732">Signal</keyword>
<dbReference type="STRING" id="571913.VV02_10320"/>
<feature type="compositionally biased region" description="Low complexity" evidence="1">
    <location>
        <begin position="293"/>
        <end position="302"/>
    </location>
</feature>
<dbReference type="AlphaFoldDB" id="A0A0K1JHU5"/>
<reference evidence="4 5" key="1">
    <citation type="submission" date="2015-03" db="EMBL/GenBank/DDBJ databases">
        <title>Luteipulveratus halotolerans sp. nov., a novel actinobacterium (Dermacoccaceae) from Sarawak, Malaysia.</title>
        <authorList>
            <person name="Juboi H."/>
            <person name="Basik A."/>
            <person name="Shamsul S.S."/>
            <person name="Arnold P."/>
            <person name="Schmitt E.K."/>
            <person name="Sanglier J.-J."/>
            <person name="Yeo T."/>
        </authorList>
    </citation>
    <scope>NUCLEOTIDE SEQUENCE [LARGE SCALE GENOMIC DNA]</scope>
    <source>
        <strain evidence="4 5">MN07-A0370</strain>
    </source>
</reference>
<keyword evidence="2" id="KW-0472">Membrane</keyword>
<gene>
    <name evidence="4" type="ORF">VV02_10320</name>
</gene>